<dbReference type="GO" id="GO:0050242">
    <property type="term" value="F:pyruvate, phosphate dikinase activity"/>
    <property type="evidence" value="ECO:0007669"/>
    <property type="project" value="InterPro"/>
</dbReference>
<evidence type="ECO:0000259" key="1">
    <source>
        <dbReference type="Pfam" id="PF02896"/>
    </source>
</evidence>
<dbReference type="Pfam" id="PF02896">
    <property type="entry name" value="PEP-utilizers_C"/>
    <property type="match status" value="2"/>
</dbReference>
<dbReference type="InterPro" id="IPR040442">
    <property type="entry name" value="Pyrv_kinase-like_dom_sf"/>
</dbReference>
<reference evidence="2 3" key="1">
    <citation type="journal article" date="2014" name="Agronomy (Basel)">
        <title>A Draft Genome Sequence for Ensete ventricosum, the Drought-Tolerant Tree Against Hunger.</title>
        <authorList>
            <person name="Harrison J."/>
            <person name="Moore K.A."/>
            <person name="Paszkiewicz K."/>
            <person name="Jones T."/>
            <person name="Grant M."/>
            <person name="Ambacheew D."/>
            <person name="Muzemil S."/>
            <person name="Studholme D.J."/>
        </authorList>
    </citation>
    <scope>NUCLEOTIDE SEQUENCE [LARGE SCALE GENOMIC DNA]</scope>
</reference>
<name>A0A426ZLX4_ENSVE</name>
<dbReference type="InterPro" id="IPR015813">
    <property type="entry name" value="Pyrv/PenolPyrv_kinase-like_dom"/>
</dbReference>
<dbReference type="PANTHER" id="PTHR22931">
    <property type="entry name" value="PHOSPHOENOLPYRUVATE DIKINASE-RELATED"/>
    <property type="match status" value="1"/>
</dbReference>
<dbReference type="Gene3D" id="3.20.20.60">
    <property type="entry name" value="Phosphoenolpyruvate-binding domains"/>
    <property type="match status" value="3"/>
</dbReference>
<proteinExistence type="predicted"/>
<dbReference type="AlphaFoldDB" id="A0A426ZLX4"/>
<dbReference type="SUPFAM" id="SSF51621">
    <property type="entry name" value="Phosphoenolpyruvate/pyruvate domain"/>
    <property type="match status" value="1"/>
</dbReference>
<comment type="caution">
    <text evidence="2">The sequence shown here is derived from an EMBL/GenBank/DDBJ whole genome shotgun (WGS) entry which is preliminary data.</text>
</comment>
<feature type="domain" description="PEP-utilising enzyme C-terminal" evidence="1">
    <location>
        <begin position="60"/>
        <end position="204"/>
    </location>
</feature>
<protein>
    <recommendedName>
        <fullName evidence="1">PEP-utilising enzyme C-terminal domain-containing protein</fullName>
    </recommendedName>
</protein>
<dbReference type="Proteomes" id="UP000287651">
    <property type="component" value="Unassembled WGS sequence"/>
</dbReference>
<dbReference type="InterPro" id="IPR000121">
    <property type="entry name" value="PEP_util_C"/>
</dbReference>
<organism evidence="2 3">
    <name type="scientific">Ensete ventricosum</name>
    <name type="common">Abyssinian banana</name>
    <name type="synonym">Musa ensete</name>
    <dbReference type="NCBI Taxonomy" id="4639"/>
    <lineage>
        <taxon>Eukaryota</taxon>
        <taxon>Viridiplantae</taxon>
        <taxon>Streptophyta</taxon>
        <taxon>Embryophyta</taxon>
        <taxon>Tracheophyta</taxon>
        <taxon>Spermatophyta</taxon>
        <taxon>Magnoliopsida</taxon>
        <taxon>Liliopsida</taxon>
        <taxon>Zingiberales</taxon>
        <taxon>Musaceae</taxon>
        <taxon>Ensete</taxon>
    </lineage>
</organism>
<dbReference type="PROSITE" id="PS00742">
    <property type="entry name" value="PEP_ENZYMES_2"/>
    <property type="match status" value="1"/>
</dbReference>
<evidence type="ECO:0000313" key="2">
    <source>
        <dbReference type="EMBL" id="RRT64931.1"/>
    </source>
</evidence>
<accession>A0A426ZLX4</accession>
<gene>
    <name evidence="2" type="ORF">B296_00029368</name>
</gene>
<dbReference type="PANTHER" id="PTHR22931:SF9">
    <property type="entry name" value="PYRUVATE, PHOSPHATE DIKINASE 1, CHLOROPLASTIC"/>
    <property type="match status" value="1"/>
</dbReference>
<dbReference type="InterPro" id="IPR010121">
    <property type="entry name" value="Pyruvate_phosphate_dikinase"/>
</dbReference>
<sequence length="276" mass="30799">MQVMANADTPDDALAAINNGAQGIGLCRTEHMLTEMQVQAILEAAISVSKQGIKVFPEIMVPLIGTPQIAEQAEFFSFGTNDLTQMTFGYSRDDVGKFLPIYLSKGILQSDPFELYIYTFFFLLIQILDQKGVGQLIKVAVERGRRTRPDLKVSVSIKKGELLHECVCVCSEQIGICGEHGGEPSSVAFFAQAGLDYVSCSPFRFLLHSLDPQLNSSMLIALVQLLMHRHIQLMNNKYHINLLDIIIWRKKKENNKIWLFCRVPIARLAAAQVVVA</sequence>
<dbReference type="EMBL" id="AMZH03006003">
    <property type="protein sequence ID" value="RRT64931.1"/>
    <property type="molecule type" value="Genomic_DNA"/>
</dbReference>
<feature type="domain" description="PEP-utilising enzyme C-terminal" evidence="1">
    <location>
        <begin position="2"/>
        <end position="37"/>
    </location>
</feature>
<evidence type="ECO:0000313" key="3">
    <source>
        <dbReference type="Proteomes" id="UP000287651"/>
    </source>
</evidence>
<dbReference type="InterPro" id="IPR023151">
    <property type="entry name" value="PEP_util_CS"/>
</dbReference>